<reference evidence="1 2" key="1">
    <citation type="journal article" date="2024" name="BMC Biol.">
        <title>Comparative genomics of Ascetosporea gives new insight into the evolutionary basis for animal parasitism in Rhizaria.</title>
        <authorList>
            <person name="Hiltunen Thoren M."/>
            <person name="Onut-Brannstrom I."/>
            <person name="Alfjorden A."/>
            <person name="Peckova H."/>
            <person name="Swords F."/>
            <person name="Hooper C."/>
            <person name="Holzer A.S."/>
            <person name="Bass D."/>
            <person name="Burki F."/>
        </authorList>
    </citation>
    <scope>NUCLEOTIDE SEQUENCE [LARGE SCALE GENOMIC DNA]</scope>
    <source>
        <strain evidence="1">20-A016</strain>
    </source>
</reference>
<name>A0ABV2AR14_9EUKA</name>
<protein>
    <submittedName>
        <fullName evidence="1">Uncharacterized protein</fullName>
    </submittedName>
</protein>
<keyword evidence="2" id="KW-1185">Reference proteome</keyword>
<evidence type="ECO:0000313" key="2">
    <source>
        <dbReference type="Proteomes" id="UP001439008"/>
    </source>
</evidence>
<sequence length="89" mass="10236">MTNFVTLDKFPNSTIGSVDDESDLYWKKFNTAFSLKRDEQINNLEFVNSKNDSTLVVSAGCDVILRKDGILDKELLISKLNFKMQNWLN</sequence>
<gene>
    <name evidence="1" type="ORF">MHBO_003442</name>
</gene>
<feature type="non-terminal residue" evidence="1">
    <location>
        <position position="89"/>
    </location>
</feature>
<organism evidence="1 2">
    <name type="scientific">Bonamia ostreae</name>
    <dbReference type="NCBI Taxonomy" id="126728"/>
    <lineage>
        <taxon>Eukaryota</taxon>
        <taxon>Sar</taxon>
        <taxon>Rhizaria</taxon>
        <taxon>Endomyxa</taxon>
        <taxon>Ascetosporea</taxon>
        <taxon>Haplosporida</taxon>
        <taxon>Bonamia</taxon>
    </lineage>
</organism>
<dbReference type="EMBL" id="JBDODL010001933">
    <property type="protein sequence ID" value="MES1921914.1"/>
    <property type="molecule type" value="Genomic_DNA"/>
</dbReference>
<dbReference type="Proteomes" id="UP001439008">
    <property type="component" value="Unassembled WGS sequence"/>
</dbReference>
<comment type="caution">
    <text evidence="1">The sequence shown here is derived from an EMBL/GenBank/DDBJ whole genome shotgun (WGS) entry which is preliminary data.</text>
</comment>
<accession>A0ABV2AR14</accession>
<evidence type="ECO:0000313" key="1">
    <source>
        <dbReference type="EMBL" id="MES1921914.1"/>
    </source>
</evidence>
<proteinExistence type="predicted"/>